<dbReference type="RefSeq" id="WP_005862262.1">
    <property type="nucleotide sequence ID" value="NZ_AAYA01000014.1"/>
</dbReference>
<dbReference type="EMBL" id="AAYA01000014">
    <property type="protein sequence ID" value="EBA06630.1"/>
    <property type="molecule type" value="Genomic_DNA"/>
</dbReference>
<protein>
    <submittedName>
        <fullName evidence="1">Uncharacterized protein</fullName>
    </submittedName>
</protein>
<organism evidence="1 2">
    <name type="scientific">Sagittula stellata (strain ATCC 700073 / DSM 11524 / E-37)</name>
    <dbReference type="NCBI Taxonomy" id="388399"/>
    <lineage>
        <taxon>Bacteria</taxon>
        <taxon>Pseudomonadati</taxon>
        <taxon>Pseudomonadota</taxon>
        <taxon>Alphaproteobacteria</taxon>
        <taxon>Rhodobacterales</taxon>
        <taxon>Roseobacteraceae</taxon>
        <taxon>Sagittula</taxon>
    </lineage>
</organism>
<keyword evidence="2" id="KW-1185">Reference proteome</keyword>
<dbReference type="Proteomes" id="UP000005713">
    <property type="component" value="Unassembled WGS sequence"/>
</dbReference>
<sequence length="128" mass="13986">MDRYGNAARAVLNAEERKPGRGAAIAGELLMRLFNRDEKKARAVFRALAQRIPEDDQAGVADLTENSERLIPGGPDGPGYARKKAARYAAVAQAASRRAIRERSGAGPFAGPMTEHARKMARLREEKQ</sequence>
<dbReference type="AlphaFoldDB" id="A3K8F1"/>
<evidence type="ECO:0000313" key="1">
    <source>
        <dbReference type="EMBL" id="EBA06630.1"/>
    </source>
</evidence>
<accession>A3K8F1</accession>
<comment type="caution">
    <text evidence="1">The sequence shown here is derived from an EMBL/GenBank/DDBJ whole genome shotgun (WGS) entry which is preliminary data.</text>
</comment>
<reference evidence="1 2" key="1">
    <citation type="submission" date="2006-06" db="EMBL/GenBank/DDBJ databases">
        <authorList>
            <person name="Moran M.A."/>
            <person name="Ferriera S."/>
            <person name="Johnson J."/>
            <person name="Kravitz S."/>
            <person name="Beeson K."/>
            <person name="Sutton G."/>
            <person name="Rogers Y.-H."/>
            <person name="Friedman R."/>
            <person name="Frazier M."/>
            <person name="Venter J.C."/>
        </authorList>
    </citation>
    <scope>NUCLEOTIDE SEQUENCE [LARGE SCALE GENOMIC DNA]</scope>
    <source>
        <strain evidence="1 2">E-37</strain>
    </source>
</reference>
<name>A3K8F1_SAGS3</name>
<gene>
    <name evidence="1" type="ORF">SSE37_10253</name>
</gene>
<proteinExistence type="predicted"/>
<evidence type="ECO:0000313" key="2">
    <source>
        <dbReference type="Proteomes" id="UP000005713"/>
    </source>
</evidence>